<dbReference type="PANTHER" id="PTHR43133:SF8">
    <property type="entry name" value="RNA POLYMERASE SIGMA FACTOR HI_1459-RELATED"/>
    <property type="match status" value="1"/>
</dbReference>
<evidence type="ECO:0000256" key="4">
    <source>
        <dbReference type="ARBA" id="ARBA00023125"/>
    </source>
</evidence>
<dbReference type="Pfam" id="PF08281">
    <property type="entry name" value="Sigma70_r4_2"/>
    <property type="match status" value="1"/>
</dbReference>
<keyword evidence="3" id="KW-0731">Sigma factor</keyword>
<dbReference type="InterPro" id="IPR014284">
    <property type="entry name" value="RNA_pol_sigma-70_dom"/>
</dbReference>
<dbReference type="GO" id="GO:0006352">
    <property type="term" value="P:DNA-templated transcription initiation"/>
    <property type="evidence" value="ECO:0007669"/>
    <property type="project" value="InterPro"/>
</dbReference>
<evidence type="ECO:0000259" key="7">
    <source>
        <dbReference type="Pfam" id="PF08281"/>
    </source>
</evidence>
<dbReference type="SUPFAM" id="SSF88946">
    <property type="entry name" value="Sigma2 domain of RNA polymerase sigma factors"/>
    <property type="match status" value="1"/>
</dbReference>
<dbReference type="Gene3D" id="1.10.1740.10">
    <property type="match status" value="1"/>
</dbReference>
<dbReference type="PANTHER" id="PTHR43133">
    <property type="entry name" value="RNA POLYMERASE ECF-TYPE SIGMA FACTO"/>
    <property type="match status" value="1"/>
</dbReference>
<feature type="domain" description="RNA polymerase sigma factor 70 region 4 type 2" evidence="7">
    <location>
        <begin position="122"/>
        <end position="174"/>
    </location>
</feature>
<keyword evidence="9" id="KW-1185">Reference proteome</keyword>
<dbReference type="NCBIfam" id="TIGR02937">
    <property type="entry name" value="sigma70-ECF"/>
    <property type="match status" value="1"/>
</dbReference>
<dbReference type="InterPro" id="IPR007627">
    <property type="entry name" value="RNA_pol_sigma70_r2"/>
</dbReference>
<reference evidence="8 9" key="1">
    <citation type="submission" date="2018-10" db="EMBL/GenBank/DDBJ databases">
        <title>Genomic Encyclopedia of Archaeal and Bacterial Type Strains, Phase II (KMG-II): from individual species to whole genera.</title>
        <authorList>
            <person name="Goeker M."/>
        </authorList>
    </citation>
    <scope>NUCLEOTIDE SEQUENCE [LARGE SCALE GENOMIC DNA]</scope>
    <source>
        <strain evidence="8 9">DSM 25217</strain>
    </source>
</reference>
<organism evidence="8 9">
    <name type="scientific">Eilatimonas milleporae</name>
    <dbReference type="NCBI Taxonomy" id="911205"/>
    <lineage>
        <taxon>Bacteria</taxon>
        <taxon>Pseudomonadati</taxon>
        <taxon>Pseudomonadota</taxon>
        <taxon>Alphaproteobacteria</taxon>
        <taxon>Kordiimonadales</taxon>
        <taxon>Kordiimonadaceae</taxon>
        <taxon>Eilatimonas</taxon>
    </lineage>
</organism>
<dbReference type="GO" id="GO:0016987">
    <property type="term" value="F:sigma factor activity"/>
    <property type="evidence" value="ECO:0007669"/>
    <property type="project" value="UniProtKB-KW"/>
</dbReference>
<dbReference type="InParanoid" id="A0A3M0BZ65"/>
<dbReference type="FunCoup" id="A0A3M0BZ65">
    <property type="interactions" value="280"/>
</dbReference>
<dbReference type="Proteomes" id="UP000271227">
    <property type="component" value="Unassembled WGS sequence"/>
</dbReference>
<keyword evidence="4" id="KW-0238">DNA-binding</keyword>
<accession>A0A3M0BZ65</accession>
<protein>
    <submittedName>
        <fullName evidence="8">RNA polymerase sigma-70 factor (ECF subfamily)</fullName>
    </submittedName>
</protein>
<sequence length="190" mass="21599">MKTADERSDESLMTAVADGDRAAYALLVHRHGLKFRALAIRILGDAALADDVTQDAWTTVWHRADRFDPAKARFSTWFYRVVVNRVLDMRRIRRADPLPEGFDMEDDRPGAEAGLALSRRDEKVRAVLDTLPERQRMAVMLCYFEGLSNAAAAEMLGLHLKALESLLVRARRRLRDALCDDRDDLLLPHV</sequence>
<evidence type="ECO:0000256" key="5">
    <source>
        <dbReference type="ARBA" id="ARBA00023163"/>
    </source>
</evidence>
<name>A0A3M0BZ65_9PROT</name>
<dbReference type="InterPro" id="IPR036388">
    <property type="entry name" value="WH-like_DNA-bd_sf"/>
</dbReference>
<dbReference type="RefSeq" id="WP_170163905.1">
    <property type="nucleotide sequence ID" value="NZ_REFR01000015.1"/>
</dbReference>
<keyword evidence="2" id="KW-0805">Transcription regulation</keyword>
<dbReference type="InterPro" id="IPR013325">
    <property type="entry name" value="RNA_pol_sigma_r2"/>
</dbReference>
<evidence type="ECO:0000313" key="9">
    <source>
        <dbReference type="Proteomes" id="UP000271227"/>
    </source>
</evidence>
<dbReference type="AlphaFoldDB" id="A0A3M0BZ65"/>
<dbReference type="InterPro" id="IPR039425">
    <property type="entry name" value="RNA_pol_sigma-70-like"/>
</dbReference>
<dbReference type="InterPro" id="IPR013324">
    <property type="entry name" value="RNA_pol_sigma_r3/r4-like"/>
</dbReference>
<gene>
    <name evidence="8" type="ORF">BXY39_3383</name>
</gene>
<dbReference type="EMBL" id="REFR01000015">
    <property type="protein sequence ID" value="RMB01875.1"/>
    <property type="molecule type" value="Genomic_DNA"/>
</dbReference>
<evidence type="ECO:0000256" key="1">
    <source>
        <dbReference type="ARBA" id="ARBA00010641"/>
    </source>
</evidence>
<dbReference type="GO" id="GO:0003677">
    <property type="term" value="F:DNA binding"/>
    <property type="evidence" value="ECO:0007669"/>
    <property type="project" value="UniProtKB-KW"/>
</dbReference>
<dbReference type="Gene3D" id="1.10.10.10">
    <property type="entry name" value="Winged helix-like DNA-binding domain superfamily/Winged helix DNA-binding domain"/>
    <property type="match status" value="1"/>
</dbReference>
<comment type="caution">
    <text evidence="8">The sequence shown here is derived from an EMBL/GenBank/DDBJ whole genome shotgun (WGS) entry which is preliminary data.</text>
</comment>
<feature type="domain" description="RNA polymerase sigma-70 region 2" evidence="6">
    <location>
        <begin position="27"/>
        <end position="93"/>
    </location>
</feature>
<dbReference type="Pfam" id="PF04542">
    <property type="entry name" value="Sigma70_r2"/>
    <property type="match status" value="1"/>
</dbReference>
<comment type="similarity">
    <text evidence="1">Belongs to the sigma-70 factor family. ECF subfamily.</text>
</comment>
<evidence type="ECO:0000256" key="3">
    <source>
        <dbReference type="ARBA" id="ARBA00023082"/>
    </source>
</evidence>
<evidence type="ECO:0000259" key="6">
    <source>
        <dbReference type="Pfam" id="PF04542"/>
    </source>
</evidence>
<evidence type="ECO:0000313" key="8">
    <source>
        <dbReference type="EMBL" id="RMB01875.1"/>
    </source>
</evidence>
<keyword evidence="5" id="KW-0804">Transcription</keyword>
<proteinExistence type="inferred from homology"/>
<dbReference type="InterPro" id="IPR013249">
    <property type="entry name" value="RNA_pol_sigma70_r4_t2"/>
</dbReference>
<dbReference type="SUPFAM" id="SSF88659">
    <property type="entry name" value="Sigma3 and sigma4 domains of RNA polymerase sigma factors"/>
    <property type="match status" value="1"/>
</dbReference>
<evidence type="ECO:0000256" key="2">
    <source>
        <dbReference type="ARBA" id="ARBA00023015"/>
    </source>
</evidence>